<keyword evidence="1" id="KW-0963">Cytoplasm</keyword>
<dbReference type="Gene3D" id="3.30.1310.10">
    <property type="entry name" value="Nucleoid-associated protein YbaB-like domain"/>
    <property type="match status" value="1"/>
</dbReference>
<dbReference type="RefSeq" id="WP_205517283.1">
    <property type="nucleotide sequence ID" value="NZ_CP070479.1"/>
</dbReference>
<reference evidence="2 3" key="1">
    <citation type="submission" date="2021-09" db="EMBL/GenBank/DDBJ databases">
        <title>WGS of Mycoplasma sp. Zaradi2 strains.</title>
        <authorList>
            <person name="Spergser J."/>
        </authorList>
    </citation>
    <scope>NUCLEOTIDE SEQUENCE [LARGE SCALE GENOMIC DNA]</scope>
    <source>
        <strain evidence="2 3">1331</strain>
    </source>
</reference>
<evidence type="ECO:0000313" key="3">
    <source>
        <dbReference type="Proteomes" id="UP000772186"/>
    </source>
</evidence>
<dbReference type="EMBL" id="JAIQBY010000002">
    <property type="protein sequence ID" value="MBZ4195175.1"/>
    <property type="molecule type" value="Genomic_DNA"/>
</dbReference>
<sequence length="96" mass="11090">MDLNMIRKMQKLQKEIQEKQEKFMDEVFTHSKHGVTISCKGNKQIVDIKIGDPDLLDPEDPEILEDIFQLALNEIFEIIDEKLQAMMPEMPGGFGL</sequence>
<dbReference type="InterPro" id="IPR036894">
    <property type="entry name" value="YbaB-like_sf"/>
</dbReference>
<comment type="subunit">
    <text evidence="1">Homodimer.</text>
</comment>
<comment type="function">
    <text evidence="1">Binds to DNA and alters its conformation. May be involved in regulation of gene expression, nucleoid organization and DNA protection.</text>
</comment>
<keyword evidence="3" id="KW-1185">Reference proteome</keyword>
<dbReference type="PIRSF" id="PIRSF004555">
    <property type="entry name" value="UCP004555"/>
    <property type="match status" value="1"/>
</dbReference>
<name>A0A953NG03_9MOLU</name>
<dbReference type="InterPro" id="IPR004401">
    <property type="entry name" value="YbaB/EbfC"/>
</dbReference>
<dbReference type="NCBIfam" id="TIGR00103">
    <property type="entry name" value="DNA_YbaB_EbfC"/>
    <property type="match status" value="1"/>
</dbReference>
<organism evidence="2 3">
    <name type="scientific">Mycoplasma tauri</name>
    <dbReference type="NCBI Taxonomy" id="547987"/>
    <lineage>
        <taxon>Bacteria</taxon>
        <taxon>Bacillati</taxon>
        <taxon>Mycoplasmatota</taxon>
        <taxon>Mollicutes</taxon>
        <taxon>Mycoplasmataceae</taxon>
        <taxon>Mycoplasma</taxon>
    </lineage>
</organism>
<dbReference type="GO" id="GO:0005737">
    <property type="term" value="C:cytoplasm"/>
    <property type="evidence" value="ECO:0007669"/>
    <property type="project" value="UniProtKB-UniRule"/>
</dbReference>
<dbReference type="SUPFAM" id="SSF82607">
    <property type="entry name" value="YbaB-like"/>
    <property type="match status" value="1"/>
</dbReference>
<gene>
    <name evidence="2" type="ORF">LAD73_00325</name>
</gene>
<proteinExistence type="inferred from homology"/>
<dbReference type="Pfam" id="PF02575">
    <property type="entry name" value="YbaB_DNA_bd"/>
    <property type="match status" value="1"/>
</dbReference>
<evidence type="ECO:0000256" key="1">
    <source>
        <dbReference type="HAMAP-Rule" id="MF_00274"/>
    </source>
</evidence>
<keyword evidence="1" id="KW-0238">DNA-binding</keyword>
<comment type="caution">
    <text evidence="2">The sequence shown here is derived from an EMBL/GenBank/DDBJ whole genome shotgun (WGS) entry which is preliminary data.</text>
</comment>
<dbReference type="HAMAP" id="MF_00274">
    <property type="entry name" value="DNA_YbaB_EbfC"/>
    <property type="match status" value="1"/>
</dbReference>
<dbReference type="GO" id="GO:0003677">
    <property type="term" value="F:DNA binding"/>
    <property type="evidence" value="ECO:0007669"/>
    <property type="project" value="UniProtKB-UniRule"/>
</dbReference>
<dbReference type="AlphaFoldDB" id="A0A953NG03"/>
<comment type="similarity">
    <text evidence="1">Belongs to the YbaB/EbfC family.</text>
</comment>
<dbReference type="GO" id="GO:0043590">
    <property type="term" value="C:bacterial nucleoid"/>
    <property type="evidence" value="ECO:0007669"/>
    <property type="project" value="UniProtKB-UniRule"/>
</dbReference>
<protein>
    <recommendedName>
        <fullName evidence="1">Nucleoid-associated protein LAD73_00325</fullName>
    </recommendedName>
</protein>
<accession>A0A953NG03</accession>
<evidence type="ECO:0000313" key="2">
    <source>
        <dbReference type="EMBL" id="MBZ4195175.1"/>
    </source>
</evidence>
<dbReference type="Proteomes" id="UP000772186">
    <property type="component" value="Unassembled WGS sequence"/>
</dbReference>
<comment type="subcellular location">
    <subcellularLocation>
        <location evidence="1">Cytoplasm</location>
        <location evidence="1">Nucleoid</location>
    </subcellularLocation>
</comment>